<evidence type="ECO:0000259" key="7">
    <source>
        <dbReference type="Pfam" id="PF04129"/>
    </source>
</evidence>
<feature type="compositionally biased region" description="Low complexity" evidence="6">
    <location>
        <begin position="372"/>
        <end position="410"/>
    </location>
</feature>
<accession>A0AAV5RHN1</accession>
<evidence type="ECO:0000313" key="9">
    <source>
        <dbReference type="EMBL" id="GMM50096.1"/>
    </source>
</evidence>
<comment type="caution">
    <text evidence="9">The sequence shown here is derived from an EMBL/GenBank/DDBJ whole genome shotgun (WGS) entry which is preliminary data.</text>
</comment>
<keyword evidence="10" id="KW-1185">Reference proteome</keyword>
<feature type="compositionally biased region" description="Polar residues" evidence="6">
    <location>
        <begin position="174"/>
        <end position="196"/>
    </location>
</feature>
<sequence length="650" mass="71099">MAAFASVSNVANVVNIANKEMSADVAVNSSSNYNSNSSSSSNAVAAFLGLDLSQNSVSQNGCDETQLRITGLDRMSSIAEQTAVHLTTLLHKSAQFEQDITRLGADMIALQSQSATLRARLSARENALVLIDPVLKQYALPASDVRTLCEGSVNAAWFQSLQILHRSEFEPETESNSIESTEATEFNESKLNSSPSAEPESELKTKTKTKTVSDSDSASASASDPASSRALEDAQNLRKALVSRCLEKGKLFYVHQFKILRKPGTNAQIVQQRLVESRPLMEFIRAEQPRLASALCVAYRNTIKWYYTMLFGKYGRWLARQTVQAPDHVRLLGTVVVTHGNVLTAGTSASKYMESFSVGMRPSVLTRSFGPGSQNSQNSQGLGSLGSQGSQGSQTLLESPGSSSNSLNSNKPRNVDGLLSLHTFQTSSSVSYPVEQLFKTMLITLANSFEIENEVYTNCMHEVAAQTEQSWQDVLSPTCNFYLEIAEKWVQQARYDLFGLLIVVRLLEESKLVQFVPNFVNTLSAKCWMHIVHICTAQAESIEQASLKSALKSTNAATALGPHPLTQMFSAYLSGILQLTPGKPEIEIETSVRSLCEAYELFISKLAAGNEPVLYNNYFVMLALLSDIAGPLADDLSRHFQLLVTAYMPK</sequence>
<reference evidence="9 10" key="1">
    <citation type="journal article" date="2023" name="Elife">
        <title>Identification of key yeast species and microbe-microbe interactions impacting larval growth of Drosophila in the wild.</title>
        <authorList>
            <person name="Mure A."/>
            <person name="Sugiura Y."/>
            <person name="Maeda R."/>
            <person name="Honda K."/>
            <person name="Sakurai N."/>
            <person name="Takahashi Y."/>
            <person name="Watada M."/>
            <person name="Katoh T."/>
            <person name="Gotoh A."/>
            <person name="Gotoh Y."/>
            <person name="Taniguchi I."/>
            <person name="Nakamura K."/>
            <person name="Hayashi T."/>
            <person name="Katayama T."/>
            <person name="Uemura T."/>
            <person name="Hattori Y."/>
        </authorList>
    </citation>
    <scope>NUCLEOTIDE SEQUENCE [LARGE SCALE GENOMIC DNA]</scope>
    <source>
        <strain evidence="9 10">SB-73</strain>
    </source>
</reference>
<dbReference type="PANTHER" id="PTHR14190:SF7">
    <property type="entry name" value="VACUOLAR PROTEIN SORTING-ASSOCIATED PROTEIN 52 HOMOLOG"/>
    <property type="match status" value="1"/>
</dbReference>
<keyword evidence="5" id="KW-0333">Golgi apparatus</keyword>
<evidence type="ECO:0000256" key="3">
    <source>
        <dbReference type="ARBA" id="ARBA00022448"/>
    </source>
</evidence>
<evidence type="ECO:0000256" key="6">
    <source>
        <dbReference type="SAM" id="MobiDB-lite"/>
    </source>
</evidence>
<evidence type="ECO:0000256" key="1">
    <source>
        <dbReference type="ARBA" id="ARBA00004601"/>
    </source>
</evidence>
<dbReference type="Proteomes" id="UP001362899">
    <property type="component" value="Unassembled WGS sequence"/>
</dbReference>
<dbReference type="GO" id="GO:0000938">
    <property type="term" value="C:GARP complex"/>
    <property type="evidence" value="ECO:0007669"/>
    <property type="project" value="TreeGrafter"/>
</dbReference>
<evidence type="ECO:0000313" key="10">
    <source>
        <dbReference type="Proteomes" id="UP001362899"/>
    </source>
</evidence>
<dbReference type="PANTHER" id="PTHR14190">
    <property type="entry name" value="SUPPRESSOR OF ACTIN MUTATIONS 2/VACUOLAR PROTEIN SORTING 52"/>
    <property type="match status" value="1"/>
</dbReference>
<dbReference type="InterPro" id="IPR048361">
    <property type="entry name" value="Vps52_C"/>
</dbReference>
<evidence type="ECO:0000256" key="5">
    <source>
        <dbReference type="ARBA" id="ARBA00023034"/>
    </source>
</evidence>
<name>A0AAV5RHN1_STABA</name>
<feature type="domain" description="Vps52 coiled-coil" evidence="7">
    <location>
        <begin position="211"/>
        <end position="284"/>
    </location>
</feature>
<feature type="domain" description="Vps52 C-terminal" evidence="8">
    <location>
        <begin position="421"/>
        <end position="640"/>
    </location>
</feature>
<feature type="region of interest" description="Disordered" evidence="6">
    <location>
        <begin position="367"/>
        <end position="410"/>
    </location>
</feature>
<dbReference type="EMBL" id="BTGC01000003">
    <property type="protein sequence ID" value="GMM50096.1"/>
    <property type="molecule type" value="Genomic_DNA"/>
</dbReference>
<dbReference type="GO" id="GO:0015031">
    <property type="term" value="P:protein transport"/>
    <property type="evidence" value="ECO:0007669"/>
    <property type="project" value="UniProtKB-KW"/>
</dbReference>
<dbReference type="Pfam" id="PF04129">
    <property type="entry name" value="Vps52_CC"/>
    <property type="match status" value="1"/>
</dbReference>
<gene>
    <name evidence="9" type="ORF">DASB73_010540</name>
</gene>
<evidence type="ECO:0000256" key="4">
    <source>
        <dbReference type="ARBA" id="ARBA00022927"/>
    </source>
</evidence>
<dbReference type="GO" id="GO:0006896">
    <property type="term" value="P:Golgi to vacuole transport"/>
    <property type="evidence" value="ECO:0007669"/>
    <property type="project" value="TreeGrafter"/>
</dbReference>
<dbReference type="GO" id="GO:0005829">
    <property type="term" value="C:cytosol"/>
    <property type="evidence" value="ECO:0007669"/>
    <property type="project" value="GOC"/>
</dbReference>
<dbReference type="GO" id="GO:0019905">
    <property type="term" value="F:syntaxin binding"/>
    <property type="evidence" value="ECO:0007669"/>
    <property type="project" value="TreeGrafter"/>
</dbReference>
<protein>
    <submittedName>
        <fullName evidence="9">Vps52 protein</fullName>
    </submittedName>
</protein>
<dbReference type="AlphaFoldDB" id="A0AAV5RHN1"/>
<dbReference type="Pfam" id="PF20655">
    <property type="entry name" value="Vps52_C"/>
    <property type="match status" value="1"/>
</dbReference>
<dbReference type="GO" id="GO:0042147">
    <property type="term" value="P:retrograde transport, endosome to Golgi"/>
    <property type="evidence" value="ECO:0007669"/>
    <property type="project" value="TreeGrafter"/>
</dbReference>
<dbReference type="InterPro" id="IPR048319">
    <property type="entry name" value="Vps52_CC"/>
</dbReference>
<dbReference type="GO" id="GO:0032456">
    <property type="term" value="P:endocytic recycling"/>
    <property type="evidence" value="ECO:0007669"/>
    <property type="project" value="TreeGrafter"/>
</dbReference>
<organism evidence="9 10">
    <name type="scientific">Starmerella bacillaris</name>
    <name type="common">Yeast</name>
    <name type="synonym">Candida zemplinina</name>
    <dbReference type="NCBI Taxonomy" id="1247836"/>
    <lineage>
        <taxon>Eukaryota</taxon>
        <taxon>Fungi</taxon>
        <taxon>Dikarya</taxon>
        <taxon>Ascomycota</taxon>
        <taxon>Saccharomycotina</taxon>
        <taxon>Dipodascomycetes</taxon>
        <taxon>Dipodascales</taxon>
        <taxon>Trichomonascaceae</taxon>
        <taxon>Starmerella</taxon>
    </lineage>
</organism>
<dbReference type="InterPro" id="IPR007258">
    <property type="entry name" value="Vps52"/>
</dbReference>
<comment type="subcellular location">
    <subcellularLocation>
        <location evidence="1">Golgi apparatus</location>
        <location evidence="1">trans-Golgi network</location>
    </subcellularLocation>
</comment>
<feature type="compositionally biased region" description="Low complexity" evidence="6">
    <location>
        <begin position="210"/>
        <end position="228"/>
    </location>
</feature>
<proteinExistence type="inferred from homology"/>
<comment type="similarity">
    <text evidence="2">Belongs to the VPS52 family.</text>
</comment>
<evidence type="ECO:0000256" key="2">
    <source>
        <dbReference type="ARBA" id="ARBA00008180"/>
    </source>
</evidence>
<keyword evidence="3" id="KW-0813">Transport</keyword>
<keyword evidence="4" id="KW-0653">Protein transport</keyword>
<feature type="region of interest" description="Disordered" evidence="6">
    <location>
        <begin position="169"/>
        <end position="230"/>
    </location>
</feature>
<evidence type="ECO:0000259" key="8">
    <source>
        <dbReference type="Pfam" id="PF20655"/>
    </source>
</evidence>